<evidence type="ECO:0000313" key="2">
    <source>
        <dbReference type="EMBL" id="CBH12405.1"/>
    </source>
</evidence>
<dbReference type="Proteomes" id="UP000002316">
    <property type="component" value="Chromosome 7"/>
</dbReference>
<evidence type="ECO:0000313" key="3">
    <source>
        <dbReference type="Proteomes" id="UP000002316"/>
    </source>
</evidence>
<proteinExistence type="predicted"/>
<dbReference type="EMBL" id="FN554970">
    <property type="protein sequence ID" value="CBH12405.1"/>
    <property type="molecule type" value="Genomic_DNA"/>
</dbReference>
<gene>
    <name evidence="2" type="ORF">TbgDal_VII3480</name>
</gene>
<dbReference type="GeneID" id="23862535"/>
<dbReference type="KEGG" id="tbg:TbgDal_VII3480"/>
<feature type="signal peptide" evidence="1">
    <location>
        <begin position="1"/>
        <end position="18"/>
    </location>
</feature>
<evidence type="ECO:0008006" key="4">
    <source>
        <dbReference type="Google" id="ProtNLM"/>
    </source>
</evidence>
<dbReference type="RefSeq" id="XP_011774686.1">
    <property type="nucleotide sequence ID" value="XM_011776384.1"/>
</dbReference>
<protein>
    <recommendedName>
        <fullName evidence="4">T. brucei spp.-specific protein</fullName>
    </recommendedName>
</protein>
<name>C9ZSM1_TRYB9</name>
<sequence length="116" mass="13537">MSYKAAIVFFFFVPHCDAKNVLFAVVFPFFFSESAGSRGAQWWVAFEILEYETVNPRLRYFRTYTCTYVYMSTYEKHRVTLNYSHVSLVSLGVRITAPRHRVVTPVICSVMLPFLV</sequence>
<dbReference type="AlphaFoldDB" id="C9ZSM1"/>
<keyword evidence="1" id="KW-0732">Signal</keyword>
<reference evidence="3" key="1">
    <citation type="journal article" date="2010" name="PLoS Negl. Trop. Dis.">
        <title>The genome sequence of Trypanosoma brucei gambiense, causative agent of chronic human african trypanosomiasis.</title>
        <authorList>
            <person name="Jackson A.P."/>
            <person name="Sanders M."/>
            <person name="Berry A."/>
            <person name="McQuillan J."/>
            <person name="Aslett M.A."/>
            <person name="Quail M.A."/>
            <person name="Chukualim B."/>
            <person name="Capewell P."/>
            <person name="MacLeod A."/>
            <person name="Melville S.E."/>
            <person name="Gibson W."/>
            <person name="Barry J.D."/>
            <person name="Berriman M."/>
            <person name="Hertz-Fowler C."/>
        </authorList>
    </citation>
    <scope>NUCLEOTIDE SEQUENCE [LARGE SCALE GENOMIC DNA]</scope>
    <source>
        <strain evidence="3">MHOM/CI/86/DAL972</strain>
    </source>
</reference>
<organism evidence="2 3">
    <name type="scientific">Trypanosoma brucei gambiense (strain MHOM/CI/86/DAL972)</name>
    <dbReference type="NCBI Taxonomy" id="679716"/>
    <lineage>
        <taxon>Eukaryota</taxon>
        <taxon>Discoba</taxon>
        <taxon>Euglenozoa</taxon>
        <taxon>Kinetoplastea</taxon>
        <taxon>Metakinetoplastina</taxon>
        <taxon>Trypanosomatida</taxon>
        <taxon>Trypanosomatidae</taxon>
        <taxon>Trypanosoma</taxon>
    </lineage>
</organism>
<accession>C9ZSM1</accession>
<feature type="chain" id="PRO_5003005797" description="T. brucei spp.-specific protein" evidence="1">
    <location>
        <begin position="19"/>
        <end position="116"/>
    </location>
</feature>
<evidence type="ECO:0000256" key="1">
    <source>
        <dbReference type="SAM" id="SignalP"/>
    </source>
</evidence>